<dbReference type="Gene3D" id="2.60.40.10">
    <property type="entry name" value="Immunoglobulins"/>
    <property type="match status" value="5"/>
</dbReference>
<accession>E2B0P9</accession>
<evidence type="ECO:0000256" key="1">
    <source>
        <dbReference type="ARBA" id="ARBA00022737"/>
    </source>
</evidence>
<dbReference type="PANTHER" id="PTHR44170">
    <property type="entry name" value="PROTEIN SIDEKICK"/>
    <property type="match status" value="1"/>
</dbReference>
<dbReference type="GO" id="GO:0016020">
    <property type="term" value="C:membrane"/>
    <property type="evidence" value="ECO:0007669"/>
    <property type="project" value="UniProtKB-SubCell"/>
</dbReference>
<dbReference type="PANTHER" id="PTHR44170:SF6">
    <property type="entry name" value="CONTACTIN"/>
    <property type="match status" value="1"/>
</dbReference>
<feature type="domain" description="Ig-like" evidence="4">
    <location>
        <begin position="295"/>
        <end position="396"/>
    </location>
</feature>
<sequence length="463" mass="51346">MWREHPGGGYKIPVNIIAMLLLVAVLVSTTVVSAEDVSMGPVFVKEPPNRVDFSNGTGAVVECQARGNPQPDIIWVRSDGTAVGDVPGLRQVFQNGNLVFPPFRAEDYRQEVHAQVYSCLARSPAGSVHSRDVNVRAVVAQYYDTDVNKEYAIRGNSAILKCVVPSFVADFVKVLSWHTDQGEEFVPGDDFVVHQYYQSEVNNEYVIRGNAAILKCSIPSFVAEFVQVVGWQDDQGNSFDPDQGNVVTQYYEAEVVSEYVIRGNAAILKCTIPSFVAEFVSVESWVGSDGSTFKPSTDYVVQQFYETRVIDEFVLRGNTATLKCLVPSFVADFVDVIEWLAEDGSTYSTNSQQEKDGKYLVLPSGELHIRDVGPEDGYKTYQCRTKHRLTSETRLSATKGRLVITEPVTSTKPKFPMTENSRTLTTYTVQRDHPLTLPCPAQAFPVPSYSLASDSRDTQSQHS</sequence>
<dbReference type="Proteomes" id="UP000000311">
    <property type="component" value="Unassembled WGS sequence"/>
</dbReference>
<evidence type="ECO:0000259" key="4">
    <source>
        <dbReference type="PROSITE" id="PS50835"/>
    </source>
</evidence>
<proteinExistence type="predicted"/>
<dbReference type="FunFam" id="2.60.40.10:FF:000310">
    <property type="entry name" value="Down syndrome cell adhesion molecule, isoform D"/>
    <property type="match status" value="1"/>
</dbReference>
<dbReference type="InterPro" id="IPR013783">
    <property type="entry name" value="Ig-like_fold"/>
</dbReference>
<feature type="domain" description="Ig-like" evidence="4">
    <location>
        <begin position="41"/>
        <end position="134"/>
    </location>
</feature>
<dbReference type="AlphaFoldDB" id="E2B0P9"/>
<gene>
    <name evidence="5" type="ORF">EAG_09360</name>
</gene>
<dbReference type="InterPro" id="IPR036179">
    <property type="entry name" value="Ig-like_dom_sf"/>
</dbReference>
<dbReference type="STRING" id="104421.E2B0P9"/>
<dbReference type="InterPro" id="IPR003599">
    <property type="entry name" value="Ig_sub"/>
</dbReference>
<dbReference type="PROSITE" id="PS50835">
    <property type="entry name" value="IG_LIKE"/>
    <property type="match status" value="2"/>
</dbReference>
<keyword evidence="3" id="KW-0732">Signal</keyword>
<dbReference type="InterPro" id="IPR007110">
    <property type="entry name" value="Ig-like_dom"/>
</dbReference>
<dbReference type="EMBL" id="GL444666">
    <property type="protein sequence ID" value="EFN60721.1"/>
    <property type="molecule type" value="Genomic_DNA"/>
</dbReference>
<reference evidence="5 6" key="1">
    <citation type="journal article" date="2010" name="Science">
        <title>Genomic comparison of the ants Camponotus floridanus and Harpegnathos saltator.</title>
        <authorList>
            <person name="Bonasio R."/>
            <person name="Zhang G."/>
            <person name="Ye C."/>
            <person name="Mutti N.S."/>
            <person name="Fang X."/>
            <person name="Qin N."/>
            <person name="Donahue G."/>
            <person name="Yang P."/>
            <person name="Li Q."/>
            <person name="Li C."/>
            <person name="Zhang P."/>
            <person name="Huang Z."/>
            <person name="Berger S.L."/>
            <person name="Reinberg D."/>
            <person name="Wang J."/>
            <person name="Liebig J."/>
        </authorList>
    </citation>
    <scope>NUCLEOTIDE SEQUENCE [LARGE SCALE GENOMIC DNA]</scope>
    <source>
        <strain evidence="6">C129</strain>
    </source>
</reference>
<dbReference type="SUPFAM" id="SSF48726">
    <property type="entry name" value="Immunoglobulin"/>
    <property type="match status" value="2"/>
</dbReference>
<keyword evidence="2" id="KW-1015">Disulfide bond</keyword>
<keyword evidence="6" id="KW-1185">Reference proteome</keyword>
<dbReference type="OrthoDB" id="5982258at2759"/>
<organism evidence="6">
    <name type="scientific">Camponotus floridanus</name>
    <name type="common">Florida carpenter ant</name>
    <dbReference type="NCBI Taxonomy" id="104421"/>
    <lineage>
        <taxon>Eukaryota</taxon>
        <taxon>Metazoa</taxon>
        <taxon>Ecdysozoa</taxon>
        <taxon>Arthropoda</taxon>
        <taxon>Hexapoda</taxon>
        <taxon>Insecta</taxon>
        <taxon>Pterygota</taxon>
        <taxon>Neoptera</taxon>
        <taxon>Endopterygota</taxon>
        <taxon>Hymenoptera</taxon>
        <taxon>Apocrita</taxon>
        <taxon>Aculeata</taxon>
        <taxon>Formicoidea</taxon>
        <taxon>Formicidae</taxon>
        <taxon>Formicinae</taxon>
        <taxon>Camponotus</taxon>
    </lineage>
</organism>
<feature type="signal peptide" evidence="3">
    <location>
        <begin position="1"/>
        <end position="34"/>
    </location>
</feature>
<evidence type="ECO:0000313" key="6">
    <source>
        <dbReference type="Proteomes" id="UP000000311"/>
    </source>
</evidence>
<evidence type="ECO:0000256" key="2">
    <source>
        <dbReference type="ARBA" id="ARBA00023157"/>
    </source>
</evidence>
<dbReference type="FunFam" id="2.60.40.10:FF:000230">
    <property type="entry name" value="Down syndrome cell adhesion molecule, isoform D"/>
    <property type="match status" value="1"/>
</dbReference>
<dbReference type="GO" id="GO:0098609">
    <property type="term" value="P:cell-cell adhesion"/>
    <property type="evidence" value="ECO:0007669"/>
    <property type="project" value="TreeGrafter"/>
</dbReference>
<dbReference type="SMART" id="SM00409">
    <property type="entry name" value="IG"/>
    <property type="match status" value="2"/>
</dbReference>
<protein>
    <submittedName>
        <fullName evidence="5">Down syndrome cell adhesion molecule</fullName>
    </submittedName>
</protein>
<keyword evidence="1" id="KW-0677">Repeat</keyword>
<evidence type="ECO:0000313" key="5">
    <source>
        <dbReference type="EMBL" id="EFN60721.1"/>
    </source>
</evidence>
<name>E2B0P9_CAMFO</name>
<evidence type="ECO:0000256" key="3">
    <source>
        <dbReference type="SAM" id="SignalP"/>
    </source>
</evidence>
<dbReference type="InParanoid" id="E2B0P9"/>
<feature type="chain" id="PRO_5003157054" evidence="3">
    <location>
        <begin position="35"/>
        <end position="463"/>
    </location>
</feature>